<accession>A0A2P8FBV9</accession>
<evidence type="ECO:0000259" key="1">
    <source>
        <dbReference type="Pfam" id="PF18962"/>
    </source>
</evidence>
<dbReference type="InterPro" id="IPR026444">
    <property type="entry name" value="Secre_tail"/>
</dbReference>
<organism evidence="2 3">
    <name type="scientific">Dyadobacter jiangsuensis</name>
    <dbReference type="NCBI Taxonomy" id="1591085"/>
    <lineage>
        <taxon>Bacteria</taxon>
        <taxon>Pseudomonadati</taxon>
        <taxon>Bacteroidota</taxon>
        <taxon>Cytophagia</taxon>
        <taxon>Cytophagales</taxon>
        <taxon>Spirosomataceae</taxon>
        <taxon>Dyadobacter</taxon>
    </lineage>
</organism>
<sequence length="622" mass="67629">MRKLLYTFIQTGIFAVISCVGLSLQAQDTPFIQSVSADQVPDSPEMAAYRERLRKNPDITGYHFITLNALATSQKDGILPLHIPDGPTITAVASHVQYESANEYEWIGKTDDDRGTVIVISKAGRVCAHISTPAGVYEIFPAPSGLYCLQIIDPKKAWDVGCMTTSSTSKPDNLRTSAMEPVVKQGGDANAKMQPCQALVYPRVLVLYTPKALTLAGNITTLTDHVNLSISQFNSCIYNSGITSAAALVLAGIAPLNFTEHSNAMGGDRDDLIKNATAKNLRNQYQADVVVLLTDGNYGGGDVRGISGTVTLEIDKAYSIVELWCATSRKTFAHEVGHLYGCRHDDDNTAVPSYAKGYKIKFLGFTVDRTVMVGNGITDEHAKNRLLNFSNPNIQVGGRATGTADENNAQRITESHPVVGAFRPDPANPLNAFVDGPTWVSSPGGKNYELYYSCGSAPYTFSWQYSYDGVNYTLSNTTSDIFTWYFSQSQKIYLKGTVTSNGQSATAYITVTAQLPANPYKVSAAGHDTIALQGELPSLIATPNPADDRINISYKLQSDTHVKLDMLDQSGKVIEILKDDKTISRRGRYSASVKSKNLPVGTYFIRLLTSQGIETCRVIITK</sequence>
<dbReference type="OrthoDB" id="908912at2"/>
<dbReference type="RefSeq" id="WP_106599565.1">
    <property type="nucleotide sequence ID" value="NZ_PYAS01000027.1"/>
</dbReference>
<dbReference type="Proteomes" id="UP000241964">
    <property type="component" value="Unassembled WGS sequence"/>
</dbReference>
<dbReference type="PROSITE" id="PS51257">
    <property type="entry name" value="PROKAR_LIPOPROTEIN"/>
    <property type="match status" value="1"/>
</dbReference>
<keyword evidence="3" id="KW-1185">Reference proteome</keyword>
<comment type="caution">
    <text evidence="2">The sequence shown here is derived from an EMBL/GenBank/DDBJ whole genome shotgun (WGS) entry which is preliminary data.</text>
</comment>
<protein>
    <submittedName>
        <fullName evidence="2">Putative secreted protein (Por secretion system target)</fullName>
    </submittedName>
</protein>
<proteinExistence type="predicted"/>
<gene>
    <name evidence="2" type="ORF">CLV60_12716</name>
</gene>
<dbReference type="GO" id="GO:0008237">
    <property type="term" value="F:metallopeptidase activity"/>
    <property type="evidence" value="ECO:0007669"/>
    <property type="project" value="InterPro"/>
</dbReference>
<dbReference type="Pfam" id="PF13688">
    <property type="entry name" value="Reprolysin_5"/>
    <property type="match status" value="1"/>
</dbReference>
<dbReference type="AlphaFoldDB" id="A0A2P8FBV9"/>
<evidence type="ECO:0000313" key="2">
    <source>
        <dbReference type="EMBL" id="PSL19227.1"/>
    </source>
</evidence>
<evidence type="ECO:0000313" key="3">
    <source>
        <dbReference type="Proteomes" id="UP000241964"/>
    </source>
</evidence>
<dbReference type="Gene3D" id="3.40.390.10">
    <property type="entry name" value="Collagenase (Catalytic Domain)"/>
    <property type="match status" value="1"/>
</dbReference>
<dbReference type="NCBIfam" id="TIGR04183">
    <property type="entry name" value="Por_Secre_tail"/>
    <property type="match status" value="1"/>
</dbReference>
<dbReference type="InterPro" id="IPR024079">
    <property type="entry name" value="MetalloPept_cat_dom_sf"/>
</dbReference>
<dbReference type="Pfam" id="PF18962">
    <property type="entry name" value="Por_Secre_tail"/>
    <property type="match status" value="1"/>
</dbReference>
<reference evidence="2 3" key="1">
    <citation type="submission" date="2018-03" db="EMBL/GenBank/DDBJ databases">
        <title>Genomic Encyclopedia of Archaeal and Bacterial Type Strains, Phase II (KMG-II): from individual species to whole genera.</title>
        <authorList>
            <person name="Goeker M."/>
        </authorList>
    </citation>
    <scope>NUCLEOTIDE SEQUENCE [LARGE SCALE GENOMIC DNA]</scope>
    <source>
        <strain evidence="2 3">DSM 29057</strain>
    </source>
</reference>
<dbReference type="EMBL" id="PYAS01000027">
    <property type="protein sequence ID" value="PSL19227.1"/>
    <property type="molecule type" value="Genomic_DNA"/>
</dbReference>
<name>A0A2P8FBV9_9BACT</name>
<dbReference type="SUPFAM" id="SSF55486">
    <property type="entry name" value="Metalloproteases ('zincins'), catalytic domain"/>
    <property type="match status" value="1"/>
</dbReference>
<feature type="domain" description="Secretion system C-terminal sorting" evidence="1">
    <location>
        <begin position="543"/>
        <end position="620"/>
    </location>
</feature>